<dbReference type="Pfam" id="PF04366">
    <property type="entry name" value="Ysc84"/>
    <property type="match status" value="1"/>
</dbReference>
<proteinExistence type="predicted"/>
<evidence type="ECO:0000259" key="3">
    <source>
        <dbReference type="Pfam" id="PF04366"/>
    </source>
</evidence>
<dbReference type="CDD" id="cd11524">
    <property type="entry name" value="SYLF"/>
    <property type="match status" value="1"/>
</dbReference>
<reference evidence="4 5" key="1">
    <citation type="submission" date="2023-04" db="EMBL/GenBank/DDBJ databases">
        <title>Luteimonas sp. M1R5S59.</title>
        <authorList>
            <person name="Sun J.-Q."/>
        </authorList>
    </citation>
    <scope>NUCLEOTIDE SEQUENCE [LARGE SCALE GENOMIC DNA]</scope>
    <source>
        <strain evidence="4 5">M1R5S59</strain>
    </source>
</reference>
<keyword evidence="5" id="KW-1185">Reference proteome</keyword>
<evidence type="ECO:0000256" key="2">
    <source>
        <dbReference type="SAM" id="SignalP"/>
    </source>
</evidence>
<dbReference type="EMBL" id="JARXRO010000020">
    <property type="protein sequence ID" value="MDH5835035.1"/>
    <property type="molecule type" value="Genomic_DNA"/>
</dbReference>
<name>A0ABT6JX29_9GAMM</name>
<feature type="compositionally biased region" description="Low complexity" evidence="1">
    <location>
        <begin position="250"/>
        <end position="268"/>
    </location>
</feature>
<evidence type="ECO:0000256" key="1">
    <source>
        <dbReference type="SAM" id="MobiDB-lite"/>
    </source>
</evidence>
<comment type="caution">
    <text evidence="4">The sequence shown here is derived from an EMBL/GenBank/DDBJ whole genome shotgun (WGS) entry which is preliminary data.</text>
</comment>
<dbReference type="RefSeq" id="WP_280579646.1">
    <property type="nucleotide sequence ID" value="NZ_JARXRO010000020.1"/>
</dbReference>
<feature type="compositionally biased region" description="Pro residues" evidence="1">
    <location>
        <begin position="269"/>
        <end position="282"/>
    </location>
</feature>
<feature type="signal peptide" evidence="2">
    <location>
        <begin position="1"/>
        <end position="30"/>
    </location>
</feature>
<keyword evidence="2" id="KW-0732">Signal</keyword>
<protein>
    <submittedName>
        <fullName evidence="4">YSC84-related protein</fullName>
    </submittedName>
</protein>
<gene>
    <name evidence="4" type="ORF">QFW81_14050</name>
</gene>
<evidence type="ECO:0000313" key="5">
    <source>
        <dbReference type="Proteomes" id="UP001156873"/>
    </source>
</evidence>
<dbReference type="Proteomes" id="UP001156873">
    <property type="component" value="Unassembled WGS sequence"/>
</dbReference>
<accession>A0ABT6JX29</accession>
<feature type="region of interest" description="Disordered" evidence="1">
    <location>
        <begin position="236"/>
        <end position="299"/>
    </location>
</feature>
<organism evidence="4 5">
    <name type="scientific">Luteimonas kalidii</name>
    <dbReference type="NCBI Taxonomy" id="3042025"/>
    <lineage>
        <taxon>Bacteria</taxon>
        <taxon>Pseudomonadati</taxon>
        <taxon>Pseudomonadota</taxon>
        <taxon>Gammaproteobacteria</taxon>
        <taxon>Lysobacterales</taxon>
        <taxon>Lysobacteraceae</taxon>
        <taxon>Luteimonas</taxon>
    </lineage>
</organism>
<dbReference type="InterPro" id="IPR007461">
    <property type="entry name" value="Ysc84_actin-binding"/>
</dbReference>
<feature type="chain" id="PRO_5046941503" evidence="2">
    <location>
        <begin position="31"/>
        <end position="299"/>
    </location>
</feature>
<feature type="domain" description="Ysc84 actin-binding" evidence="3">
    <location>
        <begin position="107"/>
        <end position="230"/>
    </location>
</feature>
<dbReference type="PANTHER" id="PTHR15629">
    <property type="entry name" value="SH3YL1 PROTEIN"/>
    <property type="match status" value="1"/>
</dbReference>
<dbReference type="InterPro" id="IPR051702">
    <property type="entry name" value="SH3_domain_YSC84-like"/>
</dbReference>
<sequence>MPRFRPALAPRKSLIAVLLALSLAAGGAVAGPEEDARAGNALRVLNEVQAIPESAIPDKLLDEARAIVVIPDTLKVGLVLGGRRGHGLLSVKSPDGTWSSPSFVKLTGGSIGFQAGVQSADVVLVFRNDRSLESIVNGKVTLGADAGVAAGPVGRNAAAATDGQLKAEIWSWSRARGLFAGVALDGAVLQIDDDANQAVYGTNTTARMVFEGRAPQAPSNAVVAFRDQLEEATAAARVARGTGGAPAPAPVATSVANGPAPATTSTAPLSPPPATDPVPQPFEPVQDNPATVEPLPETP</sequence>
<dbReference type="PANTHER" id="PTHR15629:SF2">
    <property type="entry name" value="SH3 DOMAIN-CONTAINING YSC84-LIKE PROTEIN 1"/>
    <property type="match status" value="1"/>
</dbReference>
<evidence type="ECO:0000313" key="4">
    <source>
        <dbReference type="EMBL" id="MDH5835035.1"/>
    </source>
</evidence>